<evidence type="ECO:0008006" key="3">
    <source>
        <dbReference type="Google" id="ProtNLM"/>
    </source>
</evidence>
<dbReference type="EMBL" id="CP032229">
    <property type="protein sequence ID" value="QBJ89110.1"/>
    <property type="molecule type" value="Genomic_DNA"/>
</dbReference>
<protein>
    <recommendedName>
        <fullName evidence="3">DUF4254 domain-containing protein</fullName>
    </recommendedName>
</protein>
<keyword evidence="2" id="KW-1185">Reference proteome</keyword>
<evidence type="ECO:0000313" key="2">
    <source>
        <dbReference type="Proteomes" id="UP000292547"/>
    </source>
</evidence>
<evidence type="ECO:0000313" key="1">
    <source>
        <dbReference type="EMBL" id="QBJ89110.1"/>
    </source>
</evidence>
<proteinExistence type="predicted"/>
<dbReference type="GeneID" id="300097595"/>
<dbReference type="OrthoDB" id="4277998at2"/>
<gene>
    <name evidence="1" type="ORF">D0Z67_01460</name>
</gene>
<dbReference type="AlphaFoldDB" id="A0A4P6TPM5"/>
<dbReference type="KEGG" id="sseo:D0Z67_01460"/>
<reference evidence="1 2" key="1">
    <citation type="submission" date="2018-08" db="EMBL/GenBank/DDBJ databases">
        <title>The complete genome sequence of Streptomyces seoulensis, a pioneer strain for nickel superoxide dismutase discovery.</title>
        <authorList>
            <person name="Shin J."/>
            <person name="Lee J.-S."/>
            <person name="Lee E.-J."/>
            <person name="Youn H.-D."/>
        </authorList>
    </citation>
    <scope>NUCLEOTIDE SEQUENCE [LARGE SCALE GENOMIC DNA]</scope>
    <source>
        <strain evidence="1 2">KCTC 9819</strain>
    </source>
</reference>
<accession>A0A4P6TPM5</accession>
<organism evidence="1 2">
    <name type="scientific">Streptomyces seoulensis</name>
    <dbReference type="NCBI Taxonomy" id="73044"/>
    <lineage>
        <taxon>Bacteria</taxon>
        <taxon>Bacillati</taxon>
        <taxon>Actinomycetota</taxon>
        <taxon>Actinomycetes</taxon>
        <taxon>Kitasatosporales</taxon>
        <taxon>Streptomycetaceae</taxon>
        <taxon>Streptomyces</taxon>
    </lineage>
</organism>
<dbReference type="Proteomes" id="UP000292547">
    <property type="component" value="Chromosome"/>
</dbReference>
<dbReference type="RefSeq" id="WP_131589607.1">
    <property type="nucleotide sequence ID" value="NZ_CP032229.1"/>
</dbReference>
<sequence>MMHRDIPSHEHLLAPAAILEFSDDLRVADVRPLRNFLAARLSELARDQEEGTDARWAAEHLARTIDAACRDLADALVSWEIELTEGDINRPGHVQRLRQNLATGWDRLVQTAQRYAGHPDYLPRWRPLRYCCVEHAEFVEQALGDATDSGILYSGSPRHDE</sequence>
<name>A0A4P6TPM5_STRSO</name>